<protein>
    <submittedName>
        <fullName evidence="1">Uncharacterized protein</fullName>
    </submittedName>
</protein>
<dbReference type="Proteomes" id="UP000373149">
    <property type="component" value="Unassembled WGS sequence"/>
</dbReference>
<comment type="caution">
    <text evidence="1">The sequence shown here is derived from an EMBL/GenBank/DDBJ whole genome shotgun (WGS) entry which is preliminary data.</text>
</comment>
<proteinExistence type="predicted"/>
<dbReference type="RefSeq" id="WP_152860477.1">
    <property type="nucleotide sequence ID" value="NZ_VMNX01000017.1"/>
</dbReference>
<evidence type="ECO:0000313" key="1">
    <source>
        <dbReference type="EMBL" id="MPY48507.1"/>
    </source>
</evidence>
<sequence length="80" mass="8964">MRPGRPRLTRRIPSIHRLNRRLRRGQVSRTPPKFGLNGFLITPAPKAAARKTIRQIAAQADREGNDGFAHSQAEFVTAHA</sequence>
<organism evidence="1 2">
    <name type="scientific">Streptomyces acidicola</name>
    <dbReference type="NCBI Taxonomy" id="2596892"/>
    <lineage>
        <taxon>Bacteria</taxon>
        <taxon>Bacillati</taxon>
        <taxon>Actinomycetota</taxon>
        <taxon>Actinomycetes</taxon>
        <taxon>Kitasatosporales</taxon>
        <taxon>Streptomycetaceae</taxon>
        <taxon>Streptomyces</taxon>
    </lineage>
</organism>
<evidence type="ECO:0000313" key="2">
    <source>
        <dbReference type="Proteomes" id="UP000373149"/>
    </source>
</evidence>
<dbReference type="EMBL" id="VMNX01000017">
    <property type="protein sequence ID" value="MPY48507.1"/>
    <property type="molecule type" value="Genomic_DNA"/>
</dbReference>
<name>A0A5N8WMN1_9ACTN</name>
<accession>A0A5N8WMN1</accession>
<keyword evidence="2" id="KW-1185">Reference proteome</keyword>
<gene>
    <name evidence="1" type="ORF">FPZ41_07980</name>
</gene>
<reference evidence="1 2" key="1">
    <citation type="submission" date="2019-09" db="EMBL/GenBank/DDBJ databases">
        <authorList>
            <person name="Duangmal K."/>
            <person name="Teo W.F.A."/>
            <person name="Lipun K."/>
        </authorList>
    </citation>
    <scope>NUCLEOTIDE SEQUENCE [LARGE SCALE GENOMIC DNA]</scope>
    <source>
        <strain evidence="1 2">K1PN6</strain>
    </source>
</reference>
<dbReference type="AlphaFoldDB" id="A0A5N8WMN1"/>